<evidence type="ECO:0000259" key="7">
    <source>
        <dbReference type="SMART" id="SM00849"/>
    </source>
</evidence>
<dbReference type="Pfam" id="PF03772">
    <property type="entry name" value="Competence"/>
    <property type="match status" value="1"/>
</dbReference>
<comment type="subcellular location">
    <subcellularLocation>
        <location evidence="1">Cell membrane</location>
        <topology evidence="1">Multi-pass membrane protein</topology>
    </subcellularLocation>
</comment>
<evidence type="ECO:0000256" key="5">
    <source>
        <dbReference type="ARBA" id="ARBA00023136"/>
    </source>
</evidence>
<gene>
    <name evidence="8" type="ORF">BW727_100522</name>
</gene>
<dbReference type="InterPro" id="IPR025405">
    <property type="entry name" value="DUF4131"/>
</dbReference>
<accession>A0A1S6IMZ1</accession>
<feature type="transmembrane region" description="Helical" evidence="6">
    <location>
        <begin position="12"/>
        <end position="29"/>
    </location>
</feature>
<proteinExistence type="predicted"/>
<evidence type="ECO:0000256" key="4">
    <source>
        <dbReference type="ARBA" id="ARBA00022989"/>
    </source>
</evidence>
<feature type="transmembrane region" description="Helical" evidence="6">
    <location>
        <begin position="362"/>
        <end position="382"/>
    </location>
</feature>
<dbReference type="GO" id="GO:0005886">
    <property type="term" value="C:plasma membrane"/>
    <property type="evidence" value="ECO:0007669"/>
    <property type="project" value="UniProtKB-SubCell"/>
</dbReference>
<evidence type="ECO:0000313" key="8">
    <source>
        <dbReference type="EMBL" id="AQS52915.1"/>
    </source>
</evidence>
<name>A0A1S6IMZ1_9LACT</name>
<dbReference type="AlphaFoldDB" id="A0A1S6IMZ1"/>
<reference evidence="8 9" key="1">
    <citation type="journal article" date="2014" name="Int. J. Syst. Evol. Microbiol.">
        <title>Jeotgalibaca dankookensis gen. nov., sp. nov., a member of the family Carnobacteriaceae, isolated from seujeot (Korean traditional food).</title>
        <authorList>
            <person name="Lee D.G."/>
            <person name="Trujillo M.E."/>
            <person name="Kang H."/>
            <person name="Ahn T.Y."/>
        </authorList>
    </citation>
    <scope>NUCLEOTIDE SEQUENCE [LARGE SCALE GENOMIC DNA]</scope>
    <source>
        <strain evidence="8 9">EX-07</strain>
    </source>
</reference>
<dbReference type="InterPro" id="IPR004477">
    <property type="entry name" value="ComEC_N"/>
</dbReference>
<feature type="transmembrane region" description="Helical" evidence="6">
    <location>
        <begin position="274"/>
        <end position="297"/>
    </location>
</feature>
<dbReference type="NCBIfam" id="TIGR00360">
    <property type="entry name" value="ComEC_N-term"/>
    <property type="match status" value="1"/>
</dbReference>
<dbReference type="PANTHER" id="PTHR30619:SF1">
    <property type="entry name" value="RECOMBINATION PROTEIN 2"/>
    <property type="match status" value="1"/>
</dbReference>
<evidence type="ECO:0000256" key="6">
    <source>
        <dbReference type="SAM" id="Phobius"/>
    </source>
</evidence>
<dbReference type="InterPro" id="IPR035681">
    <property type="entry name" value="ComA-like_MBL"/>
</dbReference>
<dbReference type="Gene3D" id="3.60.15.10">
    <property type="entry name" value="Ribonuclease Z/Hydroxyacylglutathione hydrolase-like"/>
    <property type="match status" value="1"/>
</dbReference>
<dbReference type="KEGG" id="jda:BW727_100522"/>
<dbReference type="EMBL" id="CP019728">
    <property type="protein sequence ID" value="AQS52915.1"/>
    <property type="molecule type" value="Genomic_DNA"/>
</dbReference>
<dbReference type="CDD" id="cd07731">
    <property type="entry name" value="ComA-like_MBL-fold"/>
    <property type="match status" value="1"/>
</dbReference>
<feature type="transmembrane region" description="Helical" evidence="6">
    <location>
        <begin position="454"/>
        <end position="477"/>
    </location>
</feature>
<keyword evidence="9" id="KW-1185">Reference proteome</keyword>
<sequence length="776" mass="88763">MKVTIQILQRNKGYYLLASLTATALILLILLPKNAFSWGFFLFMCVRVIQMKSPPFTFLAIIIILFTLGVTLLHTLTNHSKLTTNSHIEEIYLNPVSYHVNGDYLSGEGEVKGEKVSFYHRIETVEEQVYWQNLLEPVSITAQLNLDKPEKARNRYQFDYQKYLSEKRIFWTVEIKKITKINKVISINAYLSKIKLTIIHFFHSKLQNGKTHDYIMAMIFNQADYVDANNMEFYRQIGVIHLFSISGMHVHLLIQAFQYLLLRLGVTRERTKPILLITILLYGFISGGSVGIFRAVLTHSLLLIADICEVDLEVKDVFAFVLLLSLWLNPYIVFSLAFQLSYTLSGLLYMLSARLELLKISVFRKSVFLSFIMTCTAGIYLSYHYFEIAWLGVWVNVLFSFLFTTVLFPIFWGLCLLILLPYFQLISAPIFLLTDKLLLVTENLSQYLANKNGLIAITGRPIFIFYILLLIIVIRFLVAIEEEKHIRRMTLLTIFAYVCFSSLPYLNPNGRVIILDVGQGDAILIKTPFQKQTILIDTGGYVSFDQEKEPWQIRNTMDHNGKELVSAIKAEGVKRLDAVFLTHADTDHMGNIGYLINKFSVETVYVPSGMEEDTGFMTVYRNLQEKPALIALVAPQVVSLADLHFKVLSPHTKGRADNNSSLVLLTKIAGLNWLFTGDLEESGELNLINRYSQLRIDVLKVGHHGSNSSSSEEFLNHINPRVALISVGPNNRYGHPHGDVIERLSKKNMKIYRTDKQGALHFIYSSRKKIMQTMLQ</sequence>
<feature type="transmembrane region" description="Helical" evidence="6">
    <location>
        <begin position="239"/>
        <end position="262"/>
    </location>
</feature>
<feature type="transmembrane region" description="Helical" evidence="6">
    <location>
        <begin position="57"/>
        <end position="76"/>
    </location>
</feature>
<keyword evidence="5 6" id="KW-0472">Membrane</keyword>
<keyword evidence="3 6" id="KW-0812">Transmembrane</keyword>
<dbReference type="InterPro" id="IPR001279">
    <property type="entry name" value="Metallo-B-lactamas"/>
</dbReference>
<dbReference type="InterPro" id="IPR036866">
    <property type="entry name" value="RibonucZ/Hydroxyglut_hydro"/>
</dbReference>
<evidence type="ECO:0000256" key="3">
    <source>
        <dbReference type="ARBA" id="ARBA00022692"/>
    </source>
</evidence>
<dbReference type="Pfam" id="PF00753">
    <property type="entry name" value="Lactamase_B"/>
    <property type="match status" value="1"/>
</dbReference>
<evidence type="ECO:0000256" key="1">
    <source>
        <dbReference type="ARBA" id="ARBA00004651"/>
    </source>
</evidence>
<dbReference type="SMART" id="SM00849">
    <property type="entry name" value="Lactamase_B"/>
    <property type="match status" value="1"/>
</dbReference>
<dbReference type="InterPro" id="IPR004797">
    <property type="entry name" value="Competence_ComEC/Rec2"/>
</dbReference>
<protein>
    <recommendedName>
        <fullName evidence="7">Metallo-beta-lactamase domain-containing protein</fullName>
    </recommendedName>
</protein>
<evidence type="ECO:0000256" key="2">
    <source>
        <dbReference type="ARBA" id="ARBA00022475"/>
    </source>
</evidence>
<dbReference type="OrthoDB" id="9761531at2"/>
<evidence type="ECO:0000313" key="9">
    <source>
        <dbReference type="Proteomes" id="UP000188993"/>
    </source>
</evidence>
<feature type="transmembrane region" description="Helical" evidence="6">
    <location>
        <begin position="317"/>
        <end position="350"/>
    </location>
</feature>
<keyword evidence="2" id="KW-1003">Cell membrane</keyword>
<dbReference type="NCBIfam" id="TIGR00361">
    <property type="entry name" value="ComEC_Rec2"/>
    <property type="match status" value="1"/>
</dbReference>
<feature type="domain" description="Metallo-beta-lactamase" evidence="7">
    <location>
        <begin position="519"/>
        <end position="729"/>
    </location>
</feature>
<dbReference type="STRING" id="708126.BW727_100522"/>
<dbReference type="PANTHER" id="PTHR30619">
    <property type="entry name" value="DNA INTERNALIZATION/COMPETENCE PROTEIN COMEC/REC2"/>
    <property type="match status" value="1"/>
</dbReference>
<organism evidence="8 9">
    <name type="scientific">Jeotgalibaca dankookensis</name>
    <dbReference type="NCBI Taxonomy" id="708126"/>
    <lineage>
        <taxon>Bacteria</taxon>
        <taxon>Bacillati</taxon>
        <taxon>Bacillota</taxon>
        <taxon>Bacilli</taxon>
        <taxon>Lactobacillales</taxon>
        <taxon>Carnobacteriaceae</taxon>
        <taxon>Jeotgalibaca</taxon>
    </lineage>
</organism>
<dbReference type="InterPro" id="IPR052159">
    <property type="entry name" value="Competence_DNA_uptake"/>
</dbReference>
<dbReference type="GO" id="GO:0030420">
    <property type="term" value="P:establishment of competence for transformation"/>
    <property type="evidence" value="ECO:0007669"/>
    <property type="project" value="InterPro"/>
</dbReference>
<dbReference type="RefSeq" id="WP_062467685.1">
    <property type="nucleotide sequence ID" value="NZ_BBYN01000001.1"/>
</dbReference>
<dbReference type="Pfam" id="PF13567">
    <property type="entry name" value="DUF4131"/>
    <property type="match status" value="1"/>
</dbReference>
<keyword evidence="4 6" id="KW-1133">Transmembrane helix</keyword>
<dbReference type="Proteomes" id="UP000188993">
    <property type="component" value="Chromosome"/>
</dbReference>
<dbReference type="SUPFAM" id="SSF56281">
    <property type="entry name" value="Metallo-hydrolase/oxidoreductase"/>
    <property type="match status" value="1"/>
</dbReference>